<dbReference type="InterPro" id="IPR002168">
    <property type="entry name" value="Lipase_GDXG_HIS_AS"/>
</dbReference>
<evidence type="ECO:0000256" key="1">
    <source>
        <dbReference type="ARBA" id="ARBA00010515"/>
    </source>
</evidence>
<feature type="domain" description="Alpha/beta hydrolase fold-3" evidence="4">
    <location>
        <begin position="79"/>
        <end position="296"/>
    </location>
</feature>
<dbReference type="InterPro" id="IPR029058">
    <property type="entry name" value="AB_hydrolase_fold"/>
</dbReference>
<comment type="similarity">
    <text evidence="1">Belongs to the 'GDXG' lipolytic enzyme family.</text>
</comment>
<dbReference type="InterPro" id="IPR050300">
    <property type="entry name" value="GDXG_lipolytic_enzyme"/>
</dbReference>
<feature type="active site" evidence="3">
    <location>
        <position position="152"/>
    </location>
</feature>
<dbReference type="InterPro" id="IPR033140">
    <property type="entry name" value="Lipase_GDXG_put_SER_AS"/>
</dbReference>
<keyword evidence="6" id="KW-1185">Reference proteome</keyword>
<keyword evidence="2 5" id="KW-0378">Hydrolase</keyword>
<evidence type="ECO:0000259" key="4">
    <source>
        <dbReference type="Pfam" id="PF07859"/>
    </source>
</evidence>
<dbReference type="PROSITE" id="PS01173">
    <property type="entry name" value="LIPASE_GDXG_HIS"/>
    <property type="match status" value="1"/>
</dbReference>
<comment type="caution">
    <text evidence="5">The sequence shown here is derived from an EMBL/GenBank/DDBJ whole genome shotgun (WGS) entry which is preliminary data.</text>
</comment>
<dbReference type="Gene3D" id="3.40.50.1820">
    <property type="entry name" value="alpha/beta hydrolase"/>
    <property type="match status" value="1"/>
</dbReference>
<dbReference type="GO" id="GO:0016787">
    <property type="term" value="F:hydrolase activity"/>
    <property type="evidence" value="ECO:0007669"/>
    <property type="project" value="UniProtKB-KW"/>
</dbReference>
<evidence type="ECO:0000313" key="5">
    <source>
        <dbReference type="EMBL" id="MFC6281879.1"/>
    </source>
</evidence>
<evidence type="ECO:0000256" key="2">
    <source>
        <dbReference type="ARBA" id="ARBA00022801"/>
    </source>
</evidence>
<protein>
    <submittedName>
        <fullName evidence="5">Alpha/beta hydrolase</fullName>
    </submittedName>
</protein>
<name>A0ABW1TY48_9BURK</name>
<organism evidence="5 6">
    <name type="scientific">Polaromonas aquatica</name>
    <dbReference type="NCBI Taxonomy" id="332657"/>
    <lineage>
        <taxon>Bacteria</taxon>
        <taxon>Pseudomonadati</taxon>
        <taxon>Pseudomonadota</taxon>
        <taxon>Betaproteobacteria</taxon>
        <taxon>Burkholderiales</taxon>
        <taxon>Comamonadaceae</taxon>
        <taxon>Polaromonas</taxon>
    </lineage>
</organism>
<dbReference type="SUPFAM" id="SSF53474">
    <property type="entry name" value="alpha/beta-Hydrolases"/>
    <property type="match status" value="1"/>
</dbReference>
<dbReference type="Proteomes" id="UP001596270">
    <property type="component" value="Unassembled WGS sequence"/>
</dbReference>
<gene>
    <name evidence="5" type="ORF">ACFQND_11605</name>
</gene>
<evidence type="ECO:0000313" key="6">
    <source>
        <dbReference type="Proteomes" id="UP001596270"/>
    </source>
</evidence>
<dbReference type="EMBL" id="JBHSRS010000018">
    <property type="protein sequence ID" value="MFC6281879.1"/>
    <property type="molecule type" value="Genomic_DNA"/>
</dbReference>
<accession>A0ABW1TY48</accession>
<dbReference type="InterPro" id="IPR013094">
    <property type="entry name" value="AB_hydrolase_3"/>
</dbReference>
<dbReference type="PROSITE" id="PS01174">
    <property type="entry name" value="LIPASE_GDXG_SER"/>
    <property type="match status" value="1"/>
</dbReference>
<dbReference type="RefSeq" id="WP_371438522.1">
    <property type="nucleotide sequence ID" value="NZ_JBHSRS010000018.1"/>
</dbReference>
<proteinExistence type="inferred from homology"/>
<evidence type="ECO:0000256" key="3">
    <source>
        <dbReference type="PROSITE-ProRule" id="PRU10038"/>
    </source>
</evidence>
<sequence length="320" mass="34098">MPNADMAALLARLAQARVGQPSRYEVPFPQARAQLLAEREPWLNDGPACDVSLRSFSAAGRSIGMQVVRPGQCEANRVLVYLHGGGWCVGSSRTHEAIVRRLAHALKCVAWSIDYALAPEQPFPAGLGDCVAAIEQAAREHPGARIIVAGDSAGANLALGAAMYLRDRCAAGIEATLPDALLLFYGVYTDSLSGSSMAAYGDGRYGLSIAAHQRYLNAYFDQCLDQKTDAGGALSDRRYAFQLNPAADLSGLPPTFLVAAEIDILRDQTWEMASSLRAAGNEMDVMEVPGVTHGFLAYGAVLTEVGTVIARAAQFAQRQP</sequence>
<dbReference type="PANTHER" id="PTHR48081">
    <property type="entry name" value="AB HYDROLASE SUPERFAMILY PROTEIN C4A8.06C"/>
    <property type="match status" value="1"/>
</dbReference>
<dbReference type="Pfam" id="PF07859">
    <property type="entry name" value="Abhydrolase_3"/>
    <property type="match status" value="1"/>
</dbReference>
<reference evidence="6" key="1">
    <citation type="journal article" date="2019" name="Int. J. Syst. Evol. Microbiol.">
        <title>The Global Catalogue of Microorganisms (GCM) 10K type strain sequencing project: providing services to taxonomists for standard genome sequencing and annotation.</title>
        <authorList>
            <consortium name="The Broad Institute Genomics Platform"/>
            <consortium name="The Broad Institute Genome Sequencing Center for Infectious Disease"/>
            <person name="Wu L."/>
            <person name="Ma J."/>
        </authorList>
    </citation>
    <scope>NUCLEOTIDE SEQUENCE [LARGE SCALE GENOMIC DNA]</scope>
    <source>
        <strain evidence="6">CCUG 39402</strain>
    </source>
</reference>
<dbReference type="PANTHER" id="PTHR48081:SF8">
    <property type="entry name" value="ALPHA_BETA HYDROLASE FOLD-3 DOMAIN-CONTAINING PROTEIN-RELATED"/>
    <property type="match status" value="1"/>
</dbReference>